<evidence type="ECO:0000313" key="2">
    <source>
        <dbReference type="Proteomes" id="UP001418222"/>
    </source>
</evidence>
<keyword evidence="2" id="KW-1185">Reference proteome</keyword>
<dbReference type="Proteomes" id="UP001418222">
    <property type="component" value="Unassembled WGS sequence"/>
</dbReference>
<protein>
    <submittedName>
        <fullName evidence="1">HUA2-like protein 2</fullName>
    </submittedName>
</protein>
<sequence>MFILPLCRQYCHVCYLLQLLQEMLHQRENRRQCLKVLRLWLERRTLPEFTVRHHIRELEYGSEASLSISYSRRSPRTERPLNDPVREMEGMLVDEYGRFTPVLALHFCYTYYNLVFVLNSFCSILSIET</sequence>
<dbReference type="PANTHER" id="PTHR12550:SF49">
    <property type="entry name" value="PROTEIN HUA2-LIKE 2-RELATED"/>
    <property type="match status" value="1"/>
</dbReference>
<organism evidence="1 2">
    <name type="scientific">Platanthera zijinensis</name>
    <dbReference type="NCBI Taxonomy" id="2320716"/>
    <lineage>
        <taxon>Eukaryota</taxon>
        <taxon>Viridiplantae</taxon>
        <taxon>Streptophyta</taxon>
        <taxon>Embryophyta</taxon>
        <taxon>Tracheophyta</taxon>
        <taxon>Spermatophyta</taxon>
        <taxon>Magnoliopsida</taxon>
        <taxon>Liliopsida</taxon>
        <taxon>Asparagales</taxon>
        <taxon>Orchidaceae</taxon>
        <taxon>Orchidoideae</taxon>
        <taxon>Orchideae</taxon>
        <taxon>Orchidinae</taxon>
        <taxon>Platanthera</taxon>
    </lineage>
</organism>
<evidence type="ECO:0000313" key="1">
    <source>
        <dbReference type="EMBL" id="KAK8955035.1"/>
    </source>
</evidence>
<gene>
    <name evidence="1" type="ORF">KSP39_PZI002884</name>
</gene>
<reference evidence="1 2" key="1">
    <citation type="journal article" date="2022" name="Nat. Plants">
        <title>Genomes of leafy and leafless Platanthera orchids illuminate the evolution of mycoheterotrophy.</title>
        <authorList>
            <person name="Li M.H."/>
            <person name="Liu K.W."/>
            <person name="Li Z."/>
            <person name="Lu H.C."/>
            <person name="Ye Q.L."/>
            <person name="Zhang D."/>
            <person name="Wang J.Y."/>
            <person name="Li Y.F."/>
            <person name="Zhong Z.M."/>
            <person name="Liu X."/>
            <person name="Yu X."/>
            <person name="Liu D.K."/>
            <person name="Tu X.D."/>
            <person name="Liu B."/>
            <person name="Hao Y."/>
            <person name="Liao X.Y."/>
            <person name="Jiang Y.T."/>
            <person name="Sun W.H."/>
            <person name="Chen J."/>
            <person name="Chen Y.Q."/>
            <person name="Ai Y."/>
            <person name="Zhai J.W."/>
            <person name="Wu S.S."/>
            <person name="Zhou Z."/>
            <person name="Hsiao Y.Y."/>
            <person name="Wu W.L."/>
            <person name="Chen Y.Y."/>
            <person name="Lin Y.F."/>
            <person name="Hsu J.L."/>
            <person name="Li C.Y."/>
            <person name="Wang Z.W."/>
            <person name="Zhao X."/>
            <person name="Zhong W.Y."/>
            <person name="Ma X.K."/>
            <person name="Ma L."/>
            <person name="Huang J."/>
            <person name="Chen G.Z."/>
            <person name="Huang M.Z."/>
            <person name="Huang L."/>
            <person name="Peng D.H."/>
            <person name="Luo Y.B."/>
            <person name="Zou S.Q."/>
            <person name="Chen S.P."/>
            <person name="Lan S."/>
            <person name="Tsai W.C."/>
            <person name="Van de Peer Y."/>
            <person name="Liu Z.J."/>
        </authorList>
    </citation>
    <scope>NUCLEOTIDE SEQUENCE [LARGE SCALE GENOMIC DNA]</scope>
    <source>
        <strain evidence="1">Lor287</strain>
    </source>
</reference>
<dbReference type="EMBL" id="JBBWWQ010000002">
    <property type="protein sequence ID" value="KAK8955035.1"/>
    <property type="molecule type" value="Genomic_DNA"/>
</dbReference>
<dbReference type="PANTHER" id="PTHR12550">
    <property type="entry name" value="HEPATOMA-DERIVED GROWTH FACTOR-RELATED"/>
    <property type="match status" value="1"/>
</dbReference>
<name>A0AAP0C115_9ASPA</name>
<comment type="caution">
    <text evidence="1">The sequence shown here is derived from an EMBL/GenBank/DDBJ whole genome shotgun (WGS) entry which is preliminary data.</text>
</comment>
<dbReference type="AlphaFoldDB" id="A0AAP0C115"/>
<accession>A0AAP0C115</accession>
<proteinExistence type="predicted"/>